<evidence type="ECO:0000313" key="2">
    <source>
        <dbReference type="Proteomes" id="UP000235507"/>
    </source>
</evidence>
<sequence length="103" mass="11519">MISNPAIRQYTETLQIANRTVLAGEFTGRNGVANSLENPERNAVRATLFAGLREPFLSCTAIAHIAAHNDEFGRHILFATRKNIERSPPLGLRHPRNCRIENL</sequence>
<name>A0A8T9ANM5_9HYPH</name>
<keyword evidence="2" id="KW-1185">Reference proteome</keyword>
<dbReference type="RefSeq" id="WP_143975868.1">
    <property type="nucleotide sequence ID" value="NZ_PNOT02000223.1"/>
</dbReference>
<evidence type="ECO:0000313" key="1">
    <source>
        <dbReference type="EMBL" id="TSE07243.1"/>
    </source>
</evidence>
<dbReference type="EMBL" id="PNOT02000223">
    <property type="protein sequence ID" value="TSE07243.1"/>
    <property type="molecule type" value="Genomic_DNA"/>
</dbReference>
<reference evidence="1" key="1">
    <citation type="submission" date="2019-07" db="EMBL/GenBank/DDBJ databases">
        <title>Mesorhizobum intechiensis sp. nov. isolated from nodules of Lotus tenuis growing in lowlands of the Flooding Pampa, Argentina.</title>
        <authorList>
            <person name="Estrella M.J."/>
            <person name="Torres Tejerizo G.A."/>
            <person name="Cumpa Velazquez L.M."/>
            <person name="Fontana F."/>
            <person name="Hansen L."/>
            <person name="Pistorio M."/>
            <person name="Sannazzaro A.I."/>
        </authorList>
    </citation>
    <scope>NUCLEOTIDE SEQUENCE</scope>
    <source>
        <strain evidence="1">BD68</strain>
    </source>
</reference>
<protein>
    <submittedName>
        <fullName evidence="1">Uncharacterized protein</fullName>
    </submittedName>
</protein>
<comment type="caution">
    <text evidence="1">The sequence shown here is derived from an EMBL/GenBank/DDBJ whole genome shotgun (WGS) entry which is preliminary data.</text>
</comment>
<organism evidence="1 2">
    <name type="scientific">Mesorhizobium intechi</name>
    <dbReference type="NCBI Taxonomy" id="537601"/>
    <lineage>
        <taxon>Bacteria</taxon>
        <taxon>Pseudomonadati</taxon>
        <taxon>Pseudomonadota</taxon>
        <taxon>Alphaproteobacteria</taxon>
        <taxon>Hyphomicrobiales</taxon>
        <taxon>Phyllobacteriaceae</taxon>
        <taxon>Mesorhizobium</taxon>
    </lineage>
</organism>
<dbReference type="AlphaFoldDB" id="A0A8T9ANM5"/>
<accession>A0A8T9ANM5</accession>
<dbReference type="Proteomes" id="UP000235507">
    <property type="component" value="Unassembled WGS sequence"/>
</dbReference>
<gene>
    <name evidence="1" type="ORF">C1D09_019580</name>
</gene>
<proteinExistence type="predicted"/>